<evidence type="ECO:0000313" key="2">
    <source>
        <dbReference type="Proteomes" id="UP001497444"/>
    </source>
</evidence>
<dbReference type="EMBL" id="OZ020105">
    <property type="protein sequence ID" value="CAK9257670.1"/>
    <property type="molecule type" value="Genomic_DNA"/>
</dbReference>
<organism evidence="1 2">
    <name type="scientific">Sphagnum jensenii</name>
    <dbReference type="NCBI Taxonomy" id="128206"/>
    <lineage>
        <taxon>Eukaryota</taxon>
        <taxon>Viridiplantae</taxon>
        <taxon>Streptophyta</taxon>
        <taxon>Embryophyta</taxon>
        <taxon>Bryophyta</taxon>
        <taxon>Sphagnophytina</taxon>
        <taxon>Sphagnopsida</taxon>
        <taxon>Sphagnales</taxon>
        <taxon>Sphagnaceae</taxon>
        <taxon>Sphagnum</taxon>
    </lineage>
</organism>
<sequence>MGQAYMSKFDWLTFARRKEMIELQDVAIKALPESSVHGISNIAWALSTISGSAIYFGEMDLMAKTASDKGIIMSTSLFKNLI</sequence>
<dbReference type="Proteomes" id="UP001497444">
    <property type="component" value="Chromosome 10"/>
</dbReference>
<name>A0ABP0VX85_9BRYO</name>
<keyword evidence="2" id="KW-1185">Reference proteome</keyword>
<gene>
    <name evidence="1" type="ORF">CSSPJE1EN1_LOCUS3148</name>
</gene>
<reference evidence="1" key="1">
    <citation type="submission" date="2024-02" db="EMBL/GenBank/DDBJ databases">
        <authorList>
            <consortium name="ELIXIR-Norway"/>
            <consortium name="Elixir Norway"/>
        </authorList>
    </citation>
    <scope>NUCLEOTIDE SEQUENCE</scope>
</reference>
<evidence type="ECO:0000313" key="1">
    <source>
        <dbReference type="EMBL" id="CAK9257670.1"/>
    </source>
</evidence>
<proteinExistence type="predicted"/>
<accession>A0ABP0VX85</accession>
<protein>
    <submittedName>
        <fullName evidence="1">Uncharacterized protein</fullName>
    </submittedName>
</protein>